<dbReference type="AlphaFoldDB" id="A0A7V2AUQ8"/>
<evidence type="ECO:0000256" key="3">
    <source>
        <dbReference type="ARBA" id="ARBA00023204"/>
    </source>
</evidence>
<proteinExistence type="inferred from homology"/>
<dbReference type="Proteomes" id="UP000886069">
    <property type="component" value="Unassembled WGS sequence"/>
</dbReference>
<dbReference type="EMBL" id="DSEC01000297">
    <property type="protein sequence ID" value="HER43643.1"/>
    <property type="molecule type" value="Genomic_DNA"/>
</dbReference>
<keyword evidence="2" id="KW-0227">DNA damage</keyword>
<evidence type="ECO:0000256" key="2">
    <source>
        <dbReference type="ARBA" id="ARBA00022763"/>
    </source>
</evidence>
<dbReference type="GO" id="GO:0032300">
    <property type="term" value="C:mismatch repair complex"/>
    <property type="evidence" value="ECO:0007669"/>
    <property type="project" value="InterPro"/>
</dbReference>
<organism evidence="4">
    <name type="scientific">Eiseniibacteriota bacterium</name>
    <dbReference type="NCBI Taxonomy" id="2212470"/>
    <lineage>
        <taxon>Bacteria</taxon>
        <taxon>Candidatus Eiseniibacteriota</taxon>
    </lineage>
</organism>
<dbReference type="FunFam" id="3.30.565.10:FF:000003">
    <property type="entry name" value="DNA mismatch repair endonuclease MutL"/>
    <property type="match status" value="1"/>
</dbReference>
<comment type="similarity">
    <text evidence="1">Belongs to the DNA mismatch repair MutL/HexB family.</text>
</comment>
<dbReference type="CDD" id="cd16926">
    <property type="entry name" value="HATPase_MutL-MLH-PMS-like"/>
    <property type="match status" value="1"/>
</dbReference>
<dbReference type="PANTHER" id="PTHR10073:SF12">
    <property type="entry name" value="DNA MISMATCH REPAIR PROTEIN MLH1"/>
    <property type="match status" value="1"/>
</dbReference>
<dbReference type="GO" id="GO:0030983">
    <property type="term" value="F:mismatched DNA binding"/>
    <property type="evidence" value="ECO:0007669"/>
    <property type="project" value="InterPro"/>
</dbReference>
<dbReference type="InterPro" id="IPR014762">
    <property type="entry name" value="DNA_mismatch_repair_CS"/>
</dbReference>
<evidence type="ECO:0000256" key="1">
    <source>
        <dbReference type="ARBA" id="ARBA00006082"/>
    </source>
</evidence>
<dbReference type="InterPro" id="IPR036890">
    <property type="entry name" value="HATPase_C_sf"/>
</dbReference>
<feature type="non-terminal residue" evidence="4">
    <location>
        <position position="230"/>
    </location>
</feature>
<accession>A0A7V2AUQ8</accession>
<dbReference type="GO" id="GO:0006298">
    <property type="term" value="P:mismatch repair"/>
    <property type="evidence" value="ECO:0007669"/>
    <property type="project" value="InterPro"/>
</dbReference>
<dbReference type="GO" id="GO:0016887">
    <property type="term" value="F:ATP hydrolysis activity"/>
    <property type="evidence" value="ECO:0007669"/>
    <property type="project" value="InterPro"/>
</dbReference>
<sequence>MPPIRKLSPDVSSRIAAGEVIERPASVCKELIENAIDALAERITIEVFDGGRSSIRVSDDGIGIHAADLPRAVQSFSTSKISSIEDIERISTLGFRGEALASISAVSRLTILSRSVEEDAGREMTWQGGTVVEDRPAARTRGTDVTVEDLFGNLPARRKFLSSPASELRRIGSLVQTYALAYPAISFILRGDGVDLHAYTAAAPKERVQAVLGPQVYKHLGFFETGAGER</sequence>
<reference evidence="4" key="1">
    <citation type="journal article" date="2020" name="mSystems">
        <title>Genome- and Community-Level Interaction Insights into Carbon Utilization and Element Cycling Functions of Hydrothermarchaeota in Hydrothermal Sediment.</title>
        <authorList>
            <person name="Zhou Z."/>
            <person name="Liu Y."/>
            <person name="Xu W."/>
            <person name="Pan J."/>
            <person name="Luo Z.H."/>
            <person name="Li M."/>
        </authorList>
    </citation>
    <scope>NUCLEOTIDE SEQUENCE [LARGE SCALE GENOMIC DNA]</scope>
    <source>
        <strain evidence="4">SpSt-1233</strain>
    </source>
</reference>
<comment type="caution">
    <text evidence="4">The sequence shown here is derived from an EMBL/GenBank/DDBJ whole genome shotgun (WGS) entry which is preliminary data.</text>
</comment>
<protein>
    <submittedName>
        <fullName evidence="4">DNA mismatch repair protein MutL</fullName>
    </submittedName>
</protein>
<dbReference type="SUPFAM" id="SSF55874">
    <property type="entry name" value="ATPase domain of HSP90 chaperone/DNA topoisomerase II/histidine kinase"/>
    <property type="match status" value="1"/>
</dbReference>
<dbReference type="Gene3D" id="3.30.565.10">
    <property type="entry name" value="Histidine kinase-like ATPase, C-terminal domain"/>
    <property type="match status" value="1"/>
</dbReference>
<dbReference type="PROSITE" id="PS00058">
    <property type="entry name" value="DNA_MISMATCH_REPAIR_1"/>
    <property type="match status" value="1"/>
</dbReference>
<evidence type="ECO:0000313" key="4">
    <source>
        <dbReference type="EMBL" id="HER43643.1"/>
    </source>
</evidence>
<dbReference type="NCBIfam" id="TIGR00585">
    <property type="entry name" value="mutl"/>
    <property type="match status" value="1"/>
</dbReference>
<name>A0A7V2AUQ8_UNCEI</name>
<dbReference type="InterPro" id="IPR002099">
    <property type="entry name" value="MutL/Mlh/PMS"/>
</dbReference>
<dbReference type="GO" id="GO:0005524">
    <property type="term" value="F:ATP binding"/>
    <property type="evidence" value="ECO:0007669"/>
    <property type="project" value="InterPro"/>
</dbReference>
<keyword evidence="3" id="KW-0234">DNA repair</keyword>
<dbReference type="GO" id="GO:0140664">
    <property type="term" value="F:ATP-dependent DNA damage sensor activity"/>
    <property type="evidence" value="ECO:0007669"/>
    <property type="project" value="InterPro"/>
</dbReference>
<dbReference type="Pfam" id="PF13589">
    <property type="entry name" value="HATPase_c_3"/>
    <property type="match status" value="1"/>
</dbReference>
<dbReference type="PANTHER" id="PTHR10073">
    <property type="entry name" value="DNA MISMATCH REPAIR PROTEIN MLH, PMS, MUTL"/>
    <property type="match status" value="1"/>
</dbReference>
<gene>
    <name evidence="4" type="ORF">ENO08_04200</name>
</gene>
<dbReference type="InterPro" id="IPR038973">
    <property type="entry name" value="MutL/Mlh/Pms-like"/>
</dbReference>